<organism evidence="1 2">
    <name type="scientific">Nonomuraea spiralis</name>
    <dbReference type="NCBI Taxonomy" id="46182"/>
    <lineage>
        <taxon>Bacteria</taxon>
        <taxon>Bacillati</taxon>
        <taxon>Actinomycetota</taxon>
        <taxon>Actinomycetes</taxon>
        <taxon>Streptosporangiales</taxon>
        <taxon>Streptosporangiaceae</taxon>
        <taxon>Nonomuraea</taxon>
    </lineage>
</organism>
<comment type="caution">
    <text evidence="1">The sequence shown here is derived from an EMBL/GenBank/DDBJ whole genome shotgun (WGS) entry which is preliminary data.</text>
</comment>
<name>A0ABV5ITM5_9ACTN</name>
<reference evidence="1 2" key="1">
    <citation type="submission" date="2024-09" db="EMBL/GenBank/DDBJ databases">
        <authorList>
            <person name="Sun Q."/>
            <person name="Mori K."/>
        </authorList>
    </citation>
    <scope>NUCLEOTIDE SEQUENCE [LARGE SCALE GENOMIC DNA]</scope>
    <source>
        <strain evidence="1 2">CCM 3426</strain>
    </source>
</reference>
<protein>
    <submittedName>
        <fullName evidence="1">Uncharacterized protein</fullName>
    </submittedName>
</protein>
<evidence type="ECO:0000313" key="2">
    <source>
        <dbReference type="Proteomes" id="UP001589647"/>
    </source>
</evidence>
<sequence>MADRSGTVAFSTPDRSSGTLVLGVLTVEENATAYLARPEHAFTGIAPGACELRRHREQADQVRLVAG</sequence>
<gene>
    <name evidence="1" type="ORF">ACFFV7_39150</name>
</gene>
<dbReference type="EMBL" id="JBHMEI010000048">
    <property type="protein sequence ID" value="MFB9207260.1"/>
    <property type="molecule type" value="Genomic_DNA"/>
</dbReference>
<accession>A0ABV5ITM5</accession>
<keyword evidence="2" id="KW-1185">Reference proteome</keyword>
<dbReference type="Proteomes" id="UP001589647">
    <property type="component" value="Unassembled WGS sequence"/>
</dbReference>
<evidence type="ECO:0000313" key="1">
    <source>
        <dbReference type="EMBL" id="MFB9207260.1"/>
    </source>
</evidence>
<dbReference type="RefSeq" id="WP_189653850.1">
    <property type="nucleotide sequence ID" value="NZ_BMRC01000050.1"/>
</dbReference>
<proteinExistence type="predicted"/>